<feature type="transmembrane region" description="Helical" evidence="1">
    <location>
        <begin position="126"/>
        <end position="147"/>
    </location>
</feature>
<evidence type="ECO:0000256" key="1">
    <source>
        <dbReference type="SAM" id="Phobius"/>
    </source>
</evidence>
<feature type="transmembrane region" description="Helical" evidence="1">
    <location>
        <begin position="87"/>
        <end position="106"/>
    </location>
</feature>
<sequence length="193" mass="20934">MLFKASKFSESRQASYCRKYLISSPLIIRTGLFISCLDSIICPSLISFTTTSFLVSGAVAITWRQYLDALFNVITKFSKRYKITSSALTVLGAFLLLDALSTPVQAQFFQNAETWMSGQFAGADEAIVLSFNVLRGLFILYLGISLVKVIQAARNDEDWQNLARTPMIILIAVTVGDILTNLIIGGAGGGAGG</sequence>
<keyword evidence="3" id="KW-1185">Reference proteome</keyword>
<organism evidence="2 3">
    <name type="scientific">Calothrix parasitica NIES-267</name>
    <dbReference type="NCBI Taxonomy" id="1973488"/>
    <lineage>
        <taxon>Bacteria</taxon>
        <taxon>Bacillati</taxon>
        <taxon>Cyanobacteriota</taxon>
        <taxon>Cyanophyceae</taxon>
        <taxon>Nostocales</taxon>
        <taxon>Calotrichaceae</taxon>
        <taxon>Calothrix</taxon>
    </lineage>
</organism>
<keyword evidence="1" id="KW-1133">Transmembrane helix</keyword>
<name>A0A1Z4LXR6_9CYAN</name>
<protein>
    <submittedName>
        <fullName evidence="2">Uncharacterized protein</fullName>
    </submittedName>
</protein>
<accession>A0A1Z4LXR6</accession>
<feature type="transmembrane region" description="Helical" evidence="1">
    <location>
        <begin position="20"/>
        <end position="40"/>
    </location>
</feature>
<gene>
    <name evidence="2" type="ORF">NIES267_55280</name>
</gene>
<evidence type="ECO:0000313" key="2">
    <source>
        <dbReference type="EMBL" id="BAY86022.1"/>
    </source>
</evidence>
<dbReference type="OrthoDB" id="495095at2"/>
<dbReference type="Proteomes" id="UP000218418">
    <property type="component" value="Chromosome"/>
</dbReference>
<dbReference type="EMBL" id="AP018227">
    <property type="protein sequence ID" value="BAY86022.1"/>
    <property type="molecule type" value="Genomic_DNA"/>
</dbReference>
<evidence type="ECO:0000313" key="3">
    <source>
        <dbReference type="Proteomes" id="UP000218418"/>
    </source>
</evidence>
<feature type="transmembrane region" description="Helical" evidence="1">
    <location>
        <begin position="46"/>
        <end position="66"/>
    </location>
</feature>
<dbReference type="AlphaFoldDB" id="A0A1Z4LXR6"/>
<keyword evidence="1" id="KW-0812">Transmembrane</keyword>
<feature type="transmembrane region" description="Helical" evidence="1">
    <location>
        <begin position="168"/>
        <end position="191"/>
    </location>
</feature>
<keyword evidence="1" id="KW-0472">Membrane</keyword>
<proteinExistence type="predicted"/>
<reference evidence="2 3" key="1">
    <citation type="submission" date="2017-06" db="EMBL/GenBank/DDBJ databases">
        <title>Genome sequencing of cyanobaciteial culture collection at National Institute for Environmental Studies (NIES).</title>
        <authorList>
            <person name="Hirose Y."/>
            <person name="Shimura Y."/>
            <person name="Fujisawa T."/>
            <person name="Nakamura Y."/>
            <person name="Kawachi M."/>
        </authorList>
    </citation>
    <scope>NUCLEOTIDE SEQUENCE [LARGE SCALE GENOMIC DNA]</scope>
    <source>
        <strain evidence="2 3">NIES-267</strain>
    </source>
</reference>